<dbReference type="Pfam" id="PF07739">
    <property type="entry name" value="TipAS"/>
    <property type="match status" value="1"/>
</dbReference>
<evidence type="ECO:0000256" key="2">
    <source>
        <dbReference type="ARBA" id="ARBA00023125"/>
    </source>
</evidence>
<comment type="caution">
    <text evidence="8">The sequence shown here is derived from an EMBL/GenBank/DDBJ whole genome shotgun (WGS) entry which is preliminary data.</text>
</comment>
<dbReference type="SMART" id="SM00422">
    <property type="entry name" value="HTH_MERR"/>
    <property type="match status" value="1"/>
</dbReference>
<evidence type="ECO:0000256" key="3">
    <source>
        <dbReference type="ARBA" id="ARBA00023159"/>
    </source>
</evidence>
<evidence type="ECO:0000313" key="9">
    <source>
        <dbReference type="Proteomes" id="UP000561045"/>
    </source>
</evidence>
<dbReference type="InterPro" id="IPR012925">
    <property type="entry name" value="TipAS_dom"/>
</dbReference>
<organism evidence="8 9">
    <name type="scientific">Niveibacterium umoris</name>
    <dbReference type="NCBI Taxonomy" id="1193620"/>
    <lineage>
        <taxon>Bacteria</taxon>
        <taxon>Pseudomonadati</taxon>
        <taxon>Pseudomonadota</taxon>
        <taxon>Betaproteobacteria</taxon>
        <taxon>Rhodocyclales</taxon>
        <taxon>Rhodocyclaceae</taxon>
        <taxon>Niveibacterium</taxon>
    </lineage>
</organism>
<dbReference type="SUPFAM" id="SSF46955">
    <property type="entry name" value="Putative DNA-binding domain"/>
    <property type="match status" value="1"/>
</dbReference>
<reference evidence="8 9" key="1">
    <citation type="submission" date="2020-08" db="EMBL/GenBank/DDBJ databases">
        <title>Genomic Encyclopedia of Type Strains, Phase IV (KMG-IV): sequencing the most valuable type-strain genomes for metagenomic binning, comparative biology and taxonomic classification.</title>
        <authorList>
            <person name="Goeker M."/>
        </authorList>
    </citation>
    <scope>NUCLEOTIDE SEQUENCE [LARGE SCALE GENOMIC DNA]</scope>
    <source>
        <strain evidence="8 9">DSM 106739</strain>
    </source>
</reference>
<dbReference type="InterPro" id="IPR036244">
    <property type="entry name" value="TipA-like_antibiotic-bd"/>
</dbReference>
<keyword evidence="3" id="KW-0010">Activator</keyword>
<dbReference type="AlphaFoldDB" id="A0A840BM09"/>
<feature type="region of interest" description="Disordered" evidence="6">
    <location>
        <begin position="237"/>
        <end position="258"/>
    </location>
</feature>
<dbReference type="Gene3D" id="1.10.1660.10">
    <property type="match status" value="1"/>
</dbReference>
<dbReference type="GO" id="GO:0003677">
    <property type="term" value="F:DNA binding"/>
    <property type="evidence" value="ECO:0007669"/>
    <property type="project" value="UniProtKB-KW"/>
</dbReference>
<dbReference type="Pfam" id="PF13411">
    <property type="entry name" value="MerR_1"/>
    <property type="match status" value="1"/>
</dbReference>
<keyword evidence="2 8" id="KW-0238">DNA-binding</keyword>
<dbReference type="PANTHER" id="PTHR30204:SF90">
    <property type="entry name" value="HTH-TYPE TRANSCRIPTIONAL ACTIVATOR MTA"/>
    <property type="match status" value="1"/>
</dbReference>
<sequence>MEYTVGELAKRCGLTVRALHHYEKLKLLQPSGRSEAGYRLYAEADVLRLHRLLALRHSGLSLKEIGPLLDAENPPLLDVLTRHIAQVEAQVLRQQRLLHALRRIAERAERQEEGLTEQLLVTMGMMRALERYFDEEELKTFDHWRNAIDRELVRETEAEWPALIQSVRSAMAQGVDPLSPQVKGYAQRWMELVNRFTGPDENIRSKFATMYANETNLQRETGVTPELLAYLRRAVGRDTPSAAPAPAAPTQQQRGRSR</sequence>
<dbReference type="RefSeq" id="WP_183634359.1">
    <property type="nucleotide sequence ID" value="NZ_BAABLE010000011.1"/>
</dbReference>
<evidence type="ECO:0000256" key="4">
    <source>
        <dbReference type="ARBA" id="ARBA00023163"/>
    </source>
</evidence>
<feature type="coiled-coil region" evidence="5">
    <location>
        <begin position="91"/>
        <end position="118"/>
    </location>
</feature>
<keyword evidence="5" id="KW-0175">Coiled coil</keyword>
<evidence type="ECO:0000256" key="5">
    <source>
        <dbReference type="SAM" id="Coils"/>
    </source>
</evidence>
<accession>A0A840BM09</accession>
<dbReference type="PROSITE" id="PS50937">
    <property type="entry name" value="HTH_MERR_2"/>
    <property type="match status" value="1"/>
</dbReference>
<keyword evidence="4" id="KW-0804">Transcription</keyword>
<dbReference type="GO" id="GO:0003700">
    <property type="term" value="F:DNA-binding transcription factor activity"/>
    <property type="evidence" value="ECO:0007669"/>
    <property type="project" value="InterPro"/>
</dbReference>
<evidence type="ECO:0000313" key="8">
    <source>
        <dbReference type="EMBL" id="MBB4012569.1"/>
    </source>
</evidence>
<dbReference type="PRINTS" id="PR00040">
    <property type="entry name" value="HTHMERR"/>
</dbReference>
<dbReference type="EMBL" id="JACIET010000001">
    <property type="protein sequence ID" value="MBB4012569.1"/>
    <property type="molecule type" value="Genomic_DNA"/>
</dbReference>
<keyword evidence="1" id="KW-0805">Transcription regulation</keyword>
<feature type="domain" description="HTH merR-type" evidence="7">
    <location>
        <begin position="1"/>
        <end position="71"/>
    </location>
</feature>
<dbReference type="InterPro" id="IPR009061">
    <property type="entry name" value="DNA-bd_dom_put_sf"/>
</dbReference>
<gene>
    <name evidence="8" type="ORF">GGR36_001877</name>
</gene>
<evidence type="ECO:0000256" key="1">
    <source>
        <dbReference type="ARBA" id="ARBA00023015"/>
    </source>
</evidence>
<dbReference type="Gene3D" id="1.10.490.50">
    <property type="entry name" value="Antibiotic binding domain of TipA-like multidrug resistance regulators"/>
    <property type="match status" value="1"/>
</dbReference>
<keyword evidence="9" id="KW-1185">Reference proteome</keyword>
<dbReference type="PANTHER" id="PTHR30204">
    <property type="entry name" value="REDOX-CYCLING DRUG-SENSING TRANSCRIPTIONAL ACTIVATOR SOXR"/>
    <property type="match status" value="1"/>
</dbReference>
<evidence type="ECO:0000256" key="6">
    <source>
        <dbReference type="SAM" id="MobiDB-lite"/>
    </source>
</evidence>
<dbReference type="InterPro" id="IPR000551">
    <property type="entry name" value="MerR-type_HTH_dom"/>
</dbReference>
<evidence type="ECO:0000259" key="7">
    <source>
        <dbReference type="PROSITE" id="PS50937"/>
    </source>
</evidence>
<proteinExistence type="predicted"/>
<name>A0A840BM09_9RHOO</name>
<dbReference type="InterPro" id="IPR047057">
    <property type="entry name" value="MerR_fam"/>
</dbReference>
<protein>
    <submittedName>
        <fullName evidence="8">DNA-binding transcriptional MerR regulator</fullName>
    </submittedName>
</protein>
<dbReference type="Proteomes" id="UP000561045">
    <property type="component" value="Unassembled WGS sequence"/>
</dbReference>